<keyword evidence="1" id="KW-0812">Transmembrane</keyword>
<dbReference type="EMBL" id="JAXAFO010000034">
    <property type="protein sequence ID" value="MDX6850912.1"/>
    <property type="molecule type" value="Genomic_DNA"/>
</dbReference>
<dbReference type="Pfam" id="PF13430">
    <property type="entry name" value="DUF4112"/>
    <property type="match status" value="1"/>
</dbReference>
<organism evidence="2 3">
    <name type="scientific">Gilvimarinus gilvus</name>
    <dbReference type="NCBI Taxonomy" id="3058038"/>
    <lineage>
        <taxon>Bacteria</taxon>
        <taxon>Pseudomonadati</taxon>
        <taxon>Pseudomonadota</taxon>
        <taxon>Gammaproteobacteria</taxon>
        <taxon>Cellvibrionales</taxon>
        <taxon>Cellvibrionaceae</taxon>
        <taxon>Gilvimarinus</taxon>
    </lineage>
</organism>
<gene>
    <name evidence="2" type="ORF">SCD92_16170</name>
</gene>
<dbReference type="InterPro" id="IPR025187">
    <property type="entry name" value="DUF4112"/>
</dbReference>
<keyword evidence="1" id="KW-0472">Membrane</keyword>
<evidence type="ECO:0000256" key="1">
    <source>
        <dbReference type="SAM" id="Phobius"/>
    </source>
</evidence>
<keyword evidence="3" id="KW-1185">Reference proteome</keyword>
<reference evidence="2 3" key="1">
    <citation type="submission" date="2023-11" db="EMBL/GenBank/DDBJ databases">
        <title>Gilvimarinus fulvus sp. nov., isolated from the surface of Kelp.</title>
        <authorList>
            <person name="Sun Y.Y."/>
            <person name="Gong Y."/>
            <person name="Du Z.J."/>
        </authorList>
    </citation>
    <scope>NUCLEOTIDE SEQUENCE [LARGE SCALE GENOMIC DNA]</scope>
    <source>
        <strain evidence="2 3">SDUM040013</strain>
    </source>
</reference>
<name>A0ABU4S1F1_9GAMM</name>
<evidence type="ECO:0000313" key="3">
    <source>
        <dbReference type="Proteomes" id="UP001273505"/>
    </source>
</evidence>
<protein>
    <submittedName>
        <fullName evidence="2">DUF4112 domain-containing protein</fullName>
    </submittedName>
</protein>
<accession>A0ABU4S1F1</accession>
<dbReference type="PANTHER" id="PTHR35519">
    <property type="entry name" value="MEMBRANE PROTEINS"/>
    <property type="match status" value="1"/>
</dbReference>
<dbReference type="PANTHER" id="PTHR35519:SF2">
    <property type="entry name" value="PH DOMAIN PROTEIN"/>
    <property type="match status" value="1"/>
</dbReference>
<dbReference type="Proteomes" id="UP001273505">
    <property type="component" value="Unassembled WGS sequence"/>
</dbReference>
<dbReference type="RefSeq" id="WP_302723358.1">
    <property type="nucleotide sequence ID" value="NZ_JAULRU010000610.1"/>
</dbReference>
<sequence>MPRPSKVEQQAILARLDTFSRLTDSSVPIPFTRFSVGLEAIIGLIPVIGDLAGLLLASYVLIEAQRAGATRTVKLRILANIAIDFFGGLIPVVGDVFDAFYKANTRNTKLVREFLEANDTESQ</sequence>
<evidence type="ECO:0000313" key="2">
    <source>
        <dbReference type="EMBL" id="MDX6850912.1"/>
    </source>
</evidence>
<proteinExistence type="predicted"/>
<comment type="caution">
    <text evidence="2">The sequence shown here is derived from an EMBL/GenBank/DDBJ whole genome shotgun (WGS) entry which is preliminary data.</text>
</comment>
<keyword evidence="1" id="KW-1133">Transmembrane helix</keyword>
<feature type="transmembrane region" description="Helical" evidence="1">
    <location>
        <begin position="40"/>
        <end position="62"/>
    </location>
</feature>